<evidence type="ECO:0000256" key="2">
    <source>
        <dbReference type="SAM" id="SignalP"/>
    </source>
</evidence>
<sequence length="212" mass="24078">MRLILKVFLILAIIFPITVSNVAHSHNFSFHNSYDLRLSIKDMISYAKAENKWVSVATKCSSPVRIYVETFSHVIFSQKRPQEQTTVTFDLKAIESLSTFARKKYVKKNAEIISFRLFSTKSALTKCQLTFNFHTKLANENFQFIVSDSHQQTKPADPSHQGIRFYMILLAGLSILIFLSTVIVGCLTSEGLSDDDDVVEMGKMTKVGHQFI</sequence>
<dbReference type="Proteomes" id="UP000230233">
    <property type="component" value="Chromosome X"/>
</dbReference>
<feature type="transmembrane region" description="Helical" evidence="1">
    <location>
        <begin position="165"/>
        <end position="187"/>
    </location>
</feature>
<comment type="caution">
    <text evidence="3">The sequence shown here is derived from an EMBL/GenBank/DDBJ whole genome shotgun (WGS) entry which is preliminary data.</text>
</comment>
<evidence type="ECO:0000256" key="1">
    <source>
        <dbReference type="SAM" id="Phobius"/>
    </source>
</evidence>
<accession>A0A2G5SXZ5</accession>
<dbReference type="OrthoDB" id="10321905at2759"/>
<proteinExistence type="predicted"/>
<feature type="signal peptide" evidence="2">
    <location>
        <begin position="1"/>
        <end position="20"/>
    </location>
</feature>
<keyword evidence="1" id="KW-0812">Transmembrane</keyword>
<keyword evidence="1" id="KW-0472">Membrane</keyword>
<name>A0A2G5SXZ5_9PELO</name>
<dbReference type="EMBL" id="PDUG01000006">
    <property type="protein sequence ID" value="PIC19900.1"/>
    <property type="molecule type" value="Genomic_DNA"/>
</dbReference>
<dbReference type="AlphaFoldDB" id="A0A2G5SXZ5"/>
<evidence type="ECO:0000313" key="4">
    <source>
        <dbReference type="Proteomes" id="UP000230233"/>
    </source>
</evidence>
<protein>
    <submittedName>
        <fullName evidence="3">Uncharacterized protein</fullName>
    </submittedName>
</protein>
<keyword evidence="1" id="KW-1133">Transmembrane helix</keyword>
<organism evidence="3 4">
    <name type="scientific">Caenorhabditis nigoni</name>
    <dbReference type="NCBI Taxonomy" id="1611254"/>
    <lineage>
        <taxon>Eukaryota</taxon>
        <taxon>Metazoa</taxon>
        <taxon>Ecdysozoa</taxon>
        <taxon>Nematoda</taxon>
        <taxon>Chromadorea</taxon>
        <taxon>Rhabditida</taxon>
        <taxon>Rhabditina</taxon>
        <taxon>Rhabditomorpha</taxon>
        <taxon>Rhabditoidea</taxon>
        <taxon>Rhabditidae</taxon>
        <taxon>Peloderinae</taxon>
        <taxon>Caenorhabditis</taxon>
    </lineage>
</organism>
<keyword evidence="4" id="KW-1185">Reference proteome</keyword>
<feature type="chain" id="PRO_5013613233" evidence="2">
    <location>
        <begin position="21"/>
        <end position="212"/>
    </location>
</feature>
<gene>
    <name evidence="3" type="primary">Cnig_chr_X.g25275</name>
    <name evidence="3" type="ORF">B9Z55_025275</name>
</gene>
<keyword evidence="2" id="KW-0732">Signal</keyword>
<reference evidence="4" key="1">
    <citation type="submission" date="2017-10" db="EMBL/GenBank/DDBJ databases">
        <title>Rapid genome shrinkage in a self-fertile nematode reveals novel sperm competition proteins.</title>
        <authorList>
            <person name="Yin D."/>
            <person name="Schwarz E.M."/>
            <person name="Thomas C.G."/>
            <person name="Felde R.L."/>
            <person name="Korf I.F."/>
            <person name="Cutter A.D."/>
            <person name="Schartner C.M."/>
            <person name="Ralston E.J."/>
            <person name="Meyer B.J."/>
            <person name="Haag E.S."/>
        </authorList>
    </citation>
    <scope>NUCLEOTIDE SEQUENCE [LARGE SCALE GENOMIC DNA]</scope>
    <source>
        <strain evidence="4">JU1422</strain>
    </source>
</reference>
<evidence type="ECO:0000313" key="3">
    <source>
        <dbReference type="EMBL" id="PIC19900.1"/>
    </source>
</evidence>